<dbReference type="GO" id="GO:0002181">
    <property type="term" value="P:cytoplasmic translation"/>
    <property type="evidence" value="ECO:0007669"/>
    <property type="project" value="TreeGrafter"/>
</dbReference>
<dbReference type="PANTHER" id="PTHR13691">
    <property type="entry name" value="RIBOSOMAL PROTEIN L2"/>
    <property type="match status" value="1"/>
</dbReference>
<dbReference type="Gene3D" id="4.10.950.10">
    <property type="entry name" value="Ribosomal protein L2, domain 3"/>
    <property type="match status" value="1"/>
</dbReference>
<dbReference type="InterPro" id="IPR012340">
    <property type="entry name" value="NA-bd_OB-fold"/>
</dbReference>
<organism evidence="9 10">
    <name type="scientific">Parvibium lacunae</name>
    <dbReference type="NCBI Taxonomy" id="1888893"/>
    <lineage>
        <taxon>Bacteria</taxon>
        <taxon>Pseudomonadati</taxon>
        <taxon>Pseudomonadota</taxon>
        <taxon>Betaproteobacteria</taxon>
        <taxon>Burkholderiales</taxon>
        <taxon>Alcaligenaceae</taxon>
        <taxon>Parvibium</taxon>
    </lineage>
</organism>
<dbReference type="SUPFAM" id="SSF50249">
    <property type="entry name" value="Nucleic acid-binding proteins"/>
    <property type="match status" value="1"/>
</dbReference>
<dbReference type="GO" id="GO:0016740">
    <property type="term" value="F:transferase activity"/>
    <property type="evidence" value="ECO:0007669"/>
    <property type="project" value="InterPro"/>
</dbReference>
<dbReference type="SMART" id="SM01382">
    <property type="entry name" value="Ribosomal_L2_C"/>
    <property type="match status" value="1"/>
</dbReference>
<keyword evidence="5" id="KW-0694">RNA-binding</keyword>
<keyword evidence="10" id="KW-1185">Reference proteome</keyword>
<dbReference type="InterPro" id="IPR022669">
    <property type="entry name" value="Ribosomal_uL2_C"/>
</dbReference>
<evidence type="ECO:0000313" key="10">
    <source>
        <dbReference type="Proteomes" id="UP000252357"/>
    </source>
</evidence>
<comment type="caution">
    <text evidence="9">The sequence shown here is derived from an EMBL/GenBank/DDBJ whole genome shotgun (WGS) entry which is preliminary data.</text>
</comment>
<dbReference type="AlphaFoldDB" id="A0A368KZQ6"/>
<dbReference type="FunFam" id="2.30.30.30:FF:000001">
    <property type="entry name" value="50S ribosomal protein L2"/>
    <property type="match status" value="1"/>
</dbReference>
<feature type="domain" description="Large ribosomal subunit protein uL2 C-terminal" evidence="7">
    <location>
        <begin position="124"/>
        <end position="252"/>
    </location>
</feature>
<proteinExistence type="inferred from homology"/>
<dbReference type="Pfam" id="PF00181">
    <property type="entry name" value="Ribosomal_L2_N"/>
    <property type="match status" value="1"/>
</dbReference>
<dbReference type="GO" id="GO:0019843">
    <property type="term" value="F:rRNA binding"/>
    <property type="evidence" value="ECO:0007669"/>
    <property type="project" value="UniProtKB-UniRule"/>
</dbReference>
<sequence length="275" mass="30139">MALIKVKPTSPGRRGVVKVVNPELHKGAPYAPLLEKQAKHAGRNNNGHITTRHKGGGHKQHYRLVDFKRNKDGIPAKVERLEYDPNRSANIALLCYADGERRYIIAPKGVVVGQQIVNGSEAPIKVGNALPLRNIPVGTTIHCVEMQPGKGAQIARSAGASVMLLAREGVYAQLRLRSGEVRKVHIDCRATIGVVGNEEHNLRQIGKAGAMRWRGVRPTVRGTAMNPIDHPHGGGEGRTGEGRVPVSPWGQPTKGYRTRTNKRSDSMIVQRRYKK</sequence>
<dbReference type="SMART" id="SM01383">
    <property type="entry name" value="Ribosomal_L2"/>
    <property type="match status" value="1"/>
</dbReference>
<protein>
    <recommendedName>
        <fullName evidence="4 5">Large ribosomal subunit protein uL2</fullName>
    </recommendedName>
</protein>
<dbReference type="InterPro" id="IPR005880">
    <property type="entry name" value="Ribosomal_uL2_bac/org-type"/>
</dbReference>
<evidence type="ECO:0000256" key="1">
    <source>
        <dbReference type="ARBA" id="ARBA00005636"/>
    </source>
</evidence>
<dbReference type="NCBIfam" id="TIGR01171">
    <property type="entry name" value="rplB_bact"/>
    <property type="match status" value="1"/>
</dbReference>
<dbReference type="InterPro" id="IPR022666">
    <property type="entry name" value="Ribosomal_uL2_RNA-bd_dom"/>
</dbReference>
<dbReference type="HAMAP" id="MF_01320_B">
    <property type="entry name" value="Ribosomal_uL2_B"/>
    <property type="match status" value="1"/>
</dbReference>
<dbReference type="Pfam" id="PF03947">
    <property type="entry name" value="Ribosomal_L2_C"/>
    <property type="match status" value="1"/>
</dbReference>
<dbReference type="InterPro" id="IPR008991">
    <property type="entry name" value="Translation_prot_SH3-like_sf"/>
</dbReference>
<dbReference type="EMBL" id="QPGB01000006">
    <property type="protein sequence ID" value="RCS56632.1"/>
    <property type="molecule type" value="Genomic_DNA"/>
</dbReference>
<keyword evidence="3 5" id="KW-0687">Ribonucleoprotein</keyword>
<dbReference type="PANTHER" id="PTHR13691:SF5">
    <property type="entry name" value="LARGE RIBOSOMAL SUBUNIT PROTEIN UL2M"/>
    <property type="match status" value="1"/>
</dbReference>
<evidence type="ECO:0000256" key="6">
    <source>
        <dbReference type="SAM" id="MobiDB-lite"/>
    </source>
</evidence>
<dbReference type="RefSeq" id="WP_114403606.1">
    <property type="nucleotide sequence ID" value="NZ_QPGB01000006.1"/>
</dbReference>
<comment type="similarity">
    <text evidence="1 5">Belongs to the universal ribosomal protein uL2 family.</text>
</comment>
<gene>
    <name evidence="5" type="primary">rplB</name>
    <name evidence="9" type="ORF">DU000_11770</name>
</gene>
<dbReference type="PIRSF" id="PIRSF002158">
    <property type="entry name" value="Ribosomal_L2"/>
    <property type="match status" value="1"/>
</dbReference>
<comment type="subunit">
    <text evidence="5">Part of the 50S ribosomal subunit. Forms a bridge to the 30S subunit in the 70S ribosome.</text>
</comment>
<evidence type="ECO:0000256" key="5">
    <source>
        <dbReference type="HAMAP-Rule" id="MF_01320"/>
    </source>
</evidence>
<evidence type="ECO:0000256" key="3">
    <source>
        <dbReference type="ARBA" id="ARBA00023274"/>
    </source>
</evidence>
<dbReference type="OrthoDB" id="9778722at2"/>
<dbReference type="GO" id="GO:0015934">
    <property type="term" value="C:large ribosomal subunit"/>
    <property type="evidence" value="ECO:0007669"/>
    <property type="project" value="InterPro"/>
</dbReference>
<dbReference type="InterPro" id="IPR014722">
    <property type="entry name" value="Rib_uL2_dom2"/>
</dbReference>
<feature type="domain" description="Large ribosomal subunit protein uL2 RNA-binding" evidence="8">
    <location>
        <begin position="42"/>
        <end position="118"/>
    </location>
</feature>
<keyword evidence="5" id="KW-0699">rRNA-binding</keyword>
<dbReference type="PROSITE" id="PS00467">
    <property type="entry name" value="RIBOSOMAL_L2"/>
    <property type="match status" value="1"/>
</dbReference>
<feature type="region of interest" description="Disordered" evidence="6">
    <location>
        <begin position="221"/>
        <end position="275"/>
    </location>
</feature>
<dbReference type="InterPro" id="IPR002171">
    <property type="entry name" value="Ribosomal_uL2"/>
</dbReference>
<dbReference type="SUPFAM" id="SSF50104">
    <property type="entry name" value="Translation proteins SH3-like domain"/>
    <property type="match status" value="1"/>
</dbReference>
<evidence type="ECO:0000256" key="4">
    <source>
        <dbReference type="ARBA" id="ARBA00035242"/>
    </source>
</evidence>
<dbReference type="GO" id="GO:0003735">
    <property type="term" value="F:structural constituent of ribosome"/>
    <property type="evidence" value="ECO:0007669"/>
    <property type="project" value="InterPro"/>
</dbReference>
<dbReference type="FunFam" id="2.40.50.140:FF:000003">
    <property type="entry name" value="50S ribosomal protein L2"/>
    <property type="match status" value="1"/>
</dbReference>
<dbReference type="Proteomes" id="UP000252357">
    <property type="component" value="Unassembled WGS sequence"/>
</dbReference>
<dbReference type="Gene3D" id="2.30.30.30">
    <property type="match status" value="1"/>
</dbReference>
<feature type="compositionally biased region" description="Basic and acidic residues" evidence="6">
    <location>
        <begin position="229"/>
        <end position="241"/>
    </location>
</feature>
<dbReference type="FunFam" id="4.10.950.10:FF:000001">
    <property type="entry name" value="50S ribosomal protein L2"/>
    <property type="match status" value="1"/>
</dbReference>
<dbReference type="InterPro" id="IPR014726">
    <property type="entry name" value="Ribosomal_uL2_dom3"/>
</dbReference>
<evidence type="ECO:0000313" key="9">
    <source>
        <dbReference type="EMBL" id="RCS56632.1"/>
    </source>
</evidence>
<reference evidence="9 10" key="1">
    <citation type="journal article" date="2018" name="Int. J. Syst. Evol. Microbiol.">
        <title>Parvibium lacunae gen. nov., sp. nov., a new member of the family Alcaligenaceae isolated from a freshwater pond.</title>
        <authorList>
            <person name="Chen W.M."/>
            <person name="Xie P.B."/>
            <person name="Hsu M.Y."/>
            <person name="Sheu S.Y."/>
        </authorList>
    </citation>
    <scope>NUCLEOTIDE SEQUENCE [LARGE SCALE GENOMIC DNA]</scope>
    <source>
        <strain evidence="9 10">KMB9</strain>
    </source>
</reference>
<evidence type="ECO:0000259" key="7">
    <source>
        <dbReference type="SMART" id="SM01382"/>
    </source>
</evidence>
<dbReference type="InterPro" id="IPR022671">
    <property type="entry name" value="Ribosomal_uL2_CS"/>
</dbReference>
<evidence type="ECO:0000259" key="8">
    <source>
        <dbReference type="SMART" id="SM01383"/>
    </source>
</evidence>
<evidence type="ECO:0000256" key="2">
    <source>
        <dbReference type="ARBA" id="ARBA00022980"/>
    </source>
</evidence>
<dbReference type="Gene3D" id="2.40.50.140">
    <property type="entry name" value="Nucleic acid-binding proteins"/>
    <property type="match status" value="1"/>
</dbReference>
<name>A0A368KZQ6_9BURK</name>
<accession>A0A368KZQ6</accession>
<comment type="function">
    <text evidence="5">One of the primary rRNA binding proteins. Required for association of the 30S and 50S subunits to form the 70S ribosome, for tRNA binding and peptide bond formation. It has been suggested to have peptidyltransferase activity; this is somewhat controversial. Makes several contacts with the 16S rRNA in the 70S ribosome.</text>
</comment>
<keyword evidence="2 5" id="KW-0689">Ribosomal protein</keyword>